<feature type="transmembrane region" description="Helical" evidence="2">
    <location>
        <begin position="96"/>
        <end position="113"/>
    </location>
</feature>
<accession>A0A7W6RYU3</accession>
<protein>
    <recommendedName>
        <fullName evidence="5">Chloride channel protein</fullName>
    </recommendedName>
</protein>
<evidence type="ECO:0000256" key="2">
    <source>
        <dbReference type="SAM" id="Phobius"/>
    </source>
</evidence>
<feature type="transmembrane region" description="Helical" evidence="2">
    <location>
        <begin position="52"/>
        <end position="76"/>
    </location>
</feature>
<dbReference type="AlphaFoldDB" id="A0A7W6RYU3"/>
<keyword evidence="2" id="KW-0812">Transmembrane</keyword>
<evidence type="ECO:0000256" key="1">
    <source>
        <dbReference type="SAM" id="MobiDB-lite"/>
    </source>
</evidence>
<reference evidence="3 4" key="1">
    <citation type="submission" date="2020-08" db="EMBL/GenBank/DDBJ databases">
        <title>Genome sequencing of Purple Non-Sulfur Bacteria from various extreme environments.</title>
        <authorList>
            <person name="Mayer M."/>
        </authorList>
    </citation>
    <scope>NUCLEOTIDE SEQUENCE [LARGE SCALE GENOMIC DNA]</scope>
    <source>
        <strain evidence="3 4">JA135</strain>
    </source>
</reference>
<comment type="caution">
    <text evidence="3">The sequence shown here is derived from an EMBL/GenBank/DDBJ whole genome shotgun (WGS) entry which is preliminary data.</text>
</comment>
<keyword evidence="2" id="KW-0472">Membrane</keyword>
<feature type="compositionally biased region" description="Pro residues" evidence="1">
    <location>
        <begin position="1"/>
        <end position="11"/>
    </location>
</feature>
<dbReference type="RefSeq" id="WP_184433500.1">
    <property type="nucleotide sequence ID" value="NZ_JACIGI010000009.1"/>
</dbReference>
<evidence type="ECO:0008006" key="5">
    <source>
        <dbReference type="Google" id="ProtNLM"/>
    </source>
</evidence>
<dbReference type="Proteomes" id="UP000555728">
    <property type="component" value="Unassembled WGS sequence"/>
</dbReference>
<organism evidence="3 4">
    <name type="scientific">Roseospira goensis</name>
    <dbReference type="NCBI Taxonomy" id="391922"/>
    <lineage>
        <taxon>Bacteria</taxon>
        <taxon>Pseudomonadati</taxon>
        <taxon>Pseudomonadota</taxon>
        <taxon>Alphaproteobacteria</taxon>
        <taxon>Rhodospirillales</taxon>
        <taxon>Rhodospirillaceae</taxon>
        <taxon>Roseospira</taxon>
    </lineage>
</organism>
<proteinExistence type="predicted"/>
<gene>
    <name evidence="3" type="ORF">GGD88_001474</name>
</gene>
<keyword evidence="2" id="KW-1133">Transmembrane helix</keyword>
<sequence>MSTPRIPGPPPDAERAPRWAEDTTARKEVRYWADEETLRGQRALNDLWWLRTYGWAVVALTAIIAAVFGAAIVVWAVHHLAPESWRWLTEQQLSKIQSLVFSGTLGAIVSAVLQKQLSR</sequence>
<keyword evidence="4" id="KW-1185">Reference proteome</keyword>
<name>A0A7W6RYU3_9PROT</name>
<evidence type="ECO:0000313" key="4">
    <source>
        <dbReference type="Proteomes" id="UP000555728"/>
    </source>
</evidence>
<feature type="region of interest" description="Disordered" evidence="1">
    <location>
        <begin position="1"/>
        <end position="21"/>
    </location>
</feature>
<evidence type="ECO:0000313" key="3">
    <source>
        <dbReference type="EMBL" id="MBB4285754.1"/>
    </source>
</evidence>
<feature type="compositionally biased region" description="Basic and acidic residues" evidence="1">
    <location>
        <begin position="12"/>
        <end position="21"/>
    </location>
</feature>
<dbReference type="EMBL" id="JACIGI010000009">
    <property type="protein sequence ID" value="MBB4285754.1"/>
    <property type="molecule type" value="Genomic_DNA"/>
</dbReference>